<keyword evidence="9" id="KW-1185">Reference proteome</keyword>
<feature type="domain" description="Rhodopsin" evidence="7">
    <location>
        <begin position="11"/>
        <end position="239"/>
    </location>
</feature>
<feature type="transmembrane region" description="Helical" evidence="6">
    <location>
        <begin position="29"/>
        <end position="50"/>
    </location>
</feature>
<evidence type="ECO:0000313" key="8">
    <source>
        <dbReference type="EMBL" id="KAH7310709.1"/>
    </source>
</evidence>
<dbReference type="AlphaFoldDB" id="A0A8K0SPT6"/>
<comment type="caution">
    <text evidence="8">The sequence shown here is derived from an EMBL/GenBank/DDBJ whole genome shotgun (WGS) entry which is preliminary data.</text>
</comment>
<feature type="transmembrane region" description="Helical" evidence="6">
    <location>
        <begin position="149"/>
        <end position="175"/>
    </location>
</feature>
<dbReference type="Proteomes" id="UP000813444">
    <property type="component" value="Unassembled WGS sequence"/>
</dbReference>
<evidence type="ECO:0000256" key="5">
    <source>
        <dbReference type="ARBA" id="ARBA00038359"/>
    </source>
</evidence>
<organism evidence="8 9">
    <name type="scientific">Stachybotrys elegans</name>
    <dbReference type="NCBI Taxonomy" id="80388"/>
    <lineage>
        <taxon>Eukaryota</taxon>
        <taxon>Fungi</taxon>
        <taxon>Dikarya</taxon>
        <taxon>Ascomycota</taxon>
        <taxon>Pezizomycotina</taxon>
        <taxon>Sordariomycetes</taxon>
        <taxon>Hypocreomycetidae</taxon>
        <taxon>Hypocreales</taxon>
        <taxon>Stachybotryaceae</taxon>
        <taxon>Stachybotrys</taxon>
    </lineage>
</organism>
<proteinExistence type="inferred from homology"/>
<keyword evidence="3 6" id="KW-1133">Transmembrane helix</keyword>
<sequence>MIVVATLILGLRLYTRSCIQKIRLGAEDWTILVAWLFTLAFAVDLCLQVQHGLGLHESDLAAGTDISVSLQLFFFKQFIYYIAIGATKISILLLYIRLFPQPTWKAVFWVLIWFVALTEVSCTLAGIFQCNPIEKAWYTDLPGTCLDQTALFVANAGLHIFQDIVIYLIPVPLLWNIHRSLKQRISIITVFAIGGFVCITGILRLHTLYLACITGDPTWNNASPLIWSYIETFSFPVCTVCHRVDAIVEDDQGDRK</sequence>
<evidence type="ECO:0000256" key="4">
    <source>
        <dbReference type="ARBA" id="ARBA00023136"/>
    </source>
</evidence>
<feature type="transmembrane region" description="Helical" evidence="6">
    <location>
        <begin position="187"/>
        <end position="211"/>
    </location>
</feature>
<dbReference type="InterPro" id="IPR049326">
    <property type="entry name" value="Rhodopsin_dom_fungi"/>
</dbReference>
<dbReference type="PANTHER" id="PTHR33048:SF55">
    <property type="entry name" value="INTEGRAL MEMBRANE PROTEIN"/>
    <property type="match status" value="1"/>
</dbReference>
<dbReference type="PANTHER" id="PTHR33048">
    <property type="entry name" value="PTH11-LIKE INTEGRAL MEMBRANE PROTEIN (AFU_ORTHOLOGUE AFUA_5G11245)"/>
    <property type="match status" value="1"/>
</dbReference>
<evidence type="ECO:0000256" key="6">
    <source>
        <dbReference type="SAM" id="Phobius"/>
    </source>
</evidence>
<keyword evidence="2 6" id="KW-0812">Transmembrane</keyword>
<dbReference type="Pfam" id="PF20684">
    <property type="entry name" value="Fung_rhodopsin"/>
    <property type="match status" value="1"/>
</dbReference>
<protein>
    <recommendedName>
        <fullName evidence="7">Rhodopsin domain-containing protein</fullName>
    </recommendedName>
</protein>
<feature type="transmembrane region" description="Helical" evidence="6">
    <location>
        <begin position="78"/>
        <end position="96"/>
    </location>
</feature>
<reference evidence="8" key="1">
    <citation type="journal article" date="2021" name="Nat. Commun.">
        <title>Genetic determinants of endophytism in the Arabidopsis root mycobiome.</title>
        <authorList>
            <person name="Mesny F."/>
            <person name="Miyauchi S."/>
            <person name="Thiergart T."/>
            <person name="Pickel B."/>
            <person name="Atanasova L."/>
            <person name="Karlsson M."/>
            <person name="Huettel B."/>
            <person name="Barry K.W."/>
            <person name="Haridas S."/>
            <person name="Chen C."/>
            <person name="Bauer D."/>
            <person name="Andreopoulos W."/>
            <person name="Pangilinan J."/>
            <person name="LaButti K."/>
            <person name="Riley R."/>
            <person name="Lipzen A."/>
            <person name="Clum A."/>
            <person name="Drula E."/>
            <person name="Henrissat B."/>
            <person name="Kohler A."/>
            <person name="Grigoriev I.V."/>
            <person name="Martin F.M."/>
            <person name="Hacquard S."/>
        </authorList>
    </citation>
    <scope>NUCLEOTIDE SEQUENCE</scope>
    <source>
        <strain evidence="8">MPI-CAGE-CH-0235</strain>
    </source>
</reference>
<comment type="subcellular location">
    <subcellularLocation>
        <location evidence="1">Membrane</location>
        <topology evidence="1">Multi-pass membrane protein</topology>
    </subcellularLocation>
</comment>
<feature type="transmembrane region" description="Helical" evidence="6">
    <location>
        <begin position="108"/>
        <end position="129"/>
    </location>
</feature>
<dbReference type="GO" id="GO:0016020">
    <property type="term" value="C:membrane"/>
    <property type="evidence" value="ECO:0007669"/>
    <property type="project" value="UniProtKB-SubCell"/>
</dbReference>
<name>A0A8K0SPT6_9HYPO</name>
<keyword evidence="4 6" id="KW-0472">Membrane</keyword>
<dbReference type="OrthoDB" id="5417844at2759"/>
<evidence type="ECO:0000313" key="9">
    <source>
        <dbReference type="Proteomes" id="UP000813444"/>
    </source>
</evidence>
<accession>A0A8K0SPT6</accession>
<dbReference type="InterPro" id="IPR052337">
    <property type="entry name" value="SAT4-like"/>
</dbReference>
<evidence type="ECO:0000256" key="1">
    <source>
        <dbReference type="ARBA" id="ARBA00004141"/>
    </source>
</evidence>
<comment type="similarity">
    <text evidence="5">Belongs to the SAT4 family.</text>
</comment>
<evidence type="ECO:0000256" key="3">
    <source>
        <dbReference type="ARBA" id="ARBA00022989"/>
    </source>
</evidence>
<evidence type="ECO:0000256" key="2">
    <source>
        <dbReference type="ARBA" id="ARBA00022692"/>
    </source>
</evidence>
<gene>
    <name evidence="8" type="ORF">B0I35DRAFT_514727</name>
</gene>
<dbReference type="EMBL" id="JAGPNK010000012">
    <property type="protein sequence ID" value="KAH7310709.1"/>
    <property type="molecule type" value="Genomic_DNA"/>
</dbReference>
<evidence type="ECO:0000259" key="7">
    <source>
        <dbReference type="Pfam" id="PF20684"/>
    </source>
</evidence>